<protein>
    <submittedName>
        <fullName evidence="2">Uncharacterized protein</fullName>
    </submittedName>
</protein>
<dbReference type="Proteomes" id="UP000785625">
    <property type="component" value="Unassembled WGS sequence"/>
</dbReference>
<gene>
    <name evidence="2" type="ORF">H5975_05505</name>
</gene>
<evidence type="ECO:0000313" key="3">
    <source>
        <dbReference type="Proteomes" id="UP000785625"/>
    </source>
</evidence>
<dbReference type="EMBL" id="JACJKU010000048">
    <property type="protein sequence ID" value="MBM6940930.1"/>
    <property type="molecule type" value="Genomic_DNA"/>
</dbReference>
<accession>A0ABS2GXB9</accession>
<comment type="caution">
    <text evidence="2">The sequence shown here is derived from an EMBL/GenBank/DDBJ whole genome shotgun (WGS) entry which is preliminary data.</text>
</comment>
<evidence type="ECO:0000313" key="2">
    <source>
        <dbReference type="EMBL" id="MBM6940930.1"/>
    </source>
</evidence>
<name>A0ABS2GXB9_9LACO</name>
<organism evidence="2 3">
    <name type="scientific">Limosilactobacillus coleohominis</name>
    <dbReference type="NCBI Taxonomy" id="181675"/>
    <lineage>
        <taxon>Bacteria</taxon>
        <taxon>Bacillati</taxon>
        <taxon>Bacillota</taxon>
        <taxon>Bacilli</taxon>
        <taxon>Lactobacillales</taxon>
        <taxon>Lactobacillaceae</taxon>
        <taxon>Limosilactobacillus</taxon>
    </lineage>
</organism>
<reference evidence="2 3" key="1">
    <citation type="journal article" date="2021" name="Sci. Rep.">
        <title>The distribution of antibiotic resistance genes in chicken gut microbiota commensals.</title>
        <authorList>
            <person name="Juricova H."/>
            <person name="Matiasovicova J."/>
            <person name="Kubasova T."/>
            <person name="Cejkova D."/>
            <person name="Rychlik I."/>
        </authorList>
    </citation>
    <scope>NUCLEOTIDE SEQUENCE [LARGE SCALE GENOMIC DNA]</scope>
    <source>
        <strain evidence="2 3">An574</strain>
    </source>
</reference>
<evidence type="ECO:0000256" key="1">
    <source>
        <dbReference type="SAM" id="MobiDB-lite"/>
    </source>
</evidence>
<proteinExistence type="predicted"/>
<feature type="region of interest" description="Disordered" evidence="1">
    <location>
        <begin position="150"/>
        <end position="169"/>
    </location>
</feature>
<sequence>MNARLIQFHISPQIEKQTDQKNRAAVQNGFNLEFVAKNKYISEDMRGVPQFRRELRHKMQHIVDQFNEYYRWNIEKTAEMEGNEENFGAMENLNDVVKYLVSLLKNDFLVPNELELTAIHIVGDFNVYAPGNDTELKKQAEKIRTESIKEFRARQSQPMPRPMNMQSHK</sequence>
<feature type="compositionally biased region" description="Polar residues" evidence="1">
    <location>
        <begin position="154"/>
        <end position="169"/>
    </location>
</feature>
<dbReference type="RefSeq" id="WP_204785213.1">
    <property type="nucleotide sequence ID" value="NZ_CALVGD010000087.1"/>
</dbReference>
<keyword evidence="3" id="KW-1185">Reference proteome</keyword>